<evidence type="ECO:0000256" key="10">
    <source>
        <dbReference type="SAM" id="MobiDB-lite"/>
    </source>
</evidence>
<name>A0ABP9JLV7_9MICO</name>
<dbReference type="EMBL" id="BAABIW010000028">
    <property type="protein sequence ID" value="GAA5036113.1"/>
    <property type="molecule type" value="Genomic_DNA"/>
</dbReference>
<evidence type="ECO:0000256" key="1">
    <source>
        <dbReference type="ARBA" id="ARBA00004651"/>
    </source>
</evidence>
<evidence type="ECO:0000313" key="11">
    <source>
        <dbReference type="EMBL" id="GAA5036113.1"/>
    </source>
</evidence>
<evidence type="ECO:0000256" key="8">
    <source>
        <dbReference type="ARBA" id="ARBA00023136"/>
    </source>
</evidence>
<evidence type="ECO:0000256" key="9">
    <source>
        <dbReference type="HAMAP-Rule" id="MF_00024"/>
    </source>
</evidence>
<dbReference type="NCBIfam" id="NF002276">
    <property type="entry name" value="PRK01209.1-4"/>
    <property type="match status" value="1"/>
</dbReference>
<proteinExistence type="inferred from homology"/>
<dbReference type="Pfam" id="PF03186">
    <property type="entry name" value="CobD_Cbib"/>
    <property type="match status" value="1"/>
</dbReference>
<comment type="similarity">
    <text evidence="3 9">Belongs to the CobD/CbiB family.</text>
</comment>
<comment type="pathway">
    <text evidence="2 9">Cofactor biosynthesis; adenosylcobalamin biosynthesis.</text>
</comment>
<protein>
    <recommendedName>
        <fullName evidence="9">Cobalamin biosynthesis protein CobD</fullName>
    </recommendedName>
</protein>
<keyword evidence="8 9" id="KW-0472">Membrane</keyword>
<evidence type="ECO:0000256" key="6">
    <source>
        <dbReference type="ARBA" id="ARBA00022692"/>
    </source>
</evidence>
<organism evidence="11 12">
    <name type="scientific">Terrabacter aeriphilus</name>
    <dbReference type="NCBI Taxonomy" id="515662"/>
    <lineage>
        <taxon>Bacteria</taxon>
        <taxon>Bacillati</taxon>
        <taxon>Actinomycetota</taxon>
        <taxon>Actinomycetes</taxon>
        <taxon>Micrococcales</taxon>
        <taxon>Intrasporangiaceae</taxon>
        <taxon>Terrabacter</taxon>
    </lineage>
</organism>
<reference evidence="12" key="1">
    <citation type="journal article" date="2019" name="Int. J. Syst. Evol. Microbiol.">
        <title>The Global Catalogue of Microorganisms (GCM) 10K type strain sequencing project: providing services to taxonomists for standard genome sequencing and annotation.</title>
        <authorList>
            <consortium name="The Broad Institute Genomics Platform"/>
            <consortium name="The Broad Institute Genome Sequencing Center for Infectious Disease"/>
            <person name="Wu L."/>
            <person name="Ma J."/>
        </authorList>
    </citation>
    <scope>NUCLEOTIDE SEQUENCE [LARGE SCALE GENOMIC DNA]</scope>
    <source>
        <strain evidence="12">JCM 17687</strain>
    </source>
</reference>
<keyword evidence="12" id="KW-1185">Reference proteome</keyword>
<evidence type="ECO:0000256" key="7">
    <source>
        <dbReference type="ARBA" id="ARBA00022989"/>
    </source>
</evidence>
<dbReference type="PANTHER" id="PTHR34308">
    <property type="entry name" value="COBALAMIN BIOSYNTHESIS PROTEIN CBIB"/>
    <property type="match status" value="1"/>
</dbReference>
<dbReference type="RefSeq" id="WP_345509175.1">
    <property type="nucleotide sequence ID" value="NZ_BAABIW010000028.1"/>
</dbReference>
<keyword evidence="5 9" id="KW-0169">Cobalamin biosynthesis</keyword>
<sequence length="333" mass="34409">MSRAAGLALGWCVDQFVGDPRQWHPVAGFGSAATLLEKRTYAVSRPRGTVHVTLLVAATALAGLSAERATRGRATAHTLATAAATWAVLGGRSLLREASAVDAHLRVGDLGAARRQVGNLVGRDTSRLGADEVARACIESLAENTSDAVVAPLLWGGLLGIPGLLGYRAVNTLDAMIGHRSERYREFGWAAARLDDVVNWVPARVAGALALASAPSAARARAGWTAVRRDAPAHPSPNGGVIEAAFAGVLGVRLGGRNSYEGRVEDRGSLGEGEAAAAADIAPARRLAHRVSAGSLAVSVATAAVAAATSKRTDPGRVASRRVRTHESWPLDG</sequence>
<evidence type="ECO:0000256" key="3">
    <source>
        <dbReference type="ARBA" id="ARBA00006263"/>
    </source>
</evidence>
<dbReference type="Proteomes" id="UP001500427">
    <property type="component" value="Unassembled WGS sequence"/>
</dbReference>
<evidence type="ECO:0000313" key="12">
    <source>
        <dbReference type="Proteomes" id="UP001500427"/>
    </source>
</evidence>
<dbReference type="NCBIfam" id="TIGR00380">
    <property type="entry name" value="cobal_cbiB"/>
    <property type="match status" value="1"/>
</dbReference>
<keyword evidence="6 9" id="KW-0812">Transmembrane</keyword>
<feature type="region of interest" description="Disordered" evidence="10">
    <location>
        <begin position="308"/>
        <end position="333"/>
    </location>
</feature>
<evidence type="ECO:0000256" key="5">
    <source>
        <dbReference type="ARBA" id="ARBA00022573"/>
    </source>
</evidence>
<dbReference type="PANTHER" id="PTHR34308:SF1">
    <property type="entry name" value="COBALAMIN BIOSYNTHESIS PROTEIN CBIB"/>
    <property type="match status" value="1"/>
</dbReference>
<keyword evidence="7 9" id="KW-1133">Transmembrane helix</keyword>
<evidence type="ECO:0000256" key="4">
    <source>
        <dbReference type="ARBA" id="ARBA00022475"/>
    </source>
</evidence>
<dbReference type="HAMAP" id="MF_00024">
    <property type="entry name" value="CobD_CbiB"/>
    <property type="match status" value="1"/>
</dbReference>
<accession>A0ABP9JLV7</accession>
<gene>
    <name evidence="9" type="primary">cobD</name>
    <name evidence="11" type="ORF">GCM10023258_38700</name>
</gene>
<dbReference type="InterPro" id="IPR004485">
    <property type="entry name" value="Cobalamin_biosynth_CobD/CbiB"/>
</dbReference>
<comment type="subcellular location">
    <subcellularLocation>
        <location evidence="1 9">Cell membrane</location>
        <topology evidence="1 9">Multi-pass membrane protein</topology>
    </subcellularLocation>
</comment>
<comment type="function">
    <text evidence="9">Converts cobyric acid to cobinamide by the addition of aminopropanol on the F carboxylic group.</text>
</comment>
<keyword evidence="4 9" id="KW-1003">Cell membrane</keyword>
<comment type="caution">
    <text evidence="11">The sequence shown here is derived from an EMBL/GenBank/DDBJ whole genome shotgun (WGS) entry which is preliminary data.</text>
</comment>
<evidence type="ECO:0000256" key="2">
    <source>
        <dbReference type="ARBA" id="ARBA00004953"/>
    </source>
</evidence>